<dbReference type="EMBL" id="ABXU01000042">
    <property type="protein sequence ID" value="EEB33483.1"/>
    <property type="molecule type" value="Genomic_DNA"/>
</dbReference>
<dbReference type="Gene3D" id="3.40.50.720">
    <property type="entry name" value="NAD(P)-binding Rossmann-like Domain"/>
    <property type="match status" value="1"/>
</dbReference>
<proteinExistence type="inferred from homology"/>
<evidence type="ECO:0000313" key="5">
    <source>
        <dbReference type="Proteomes" id="UP000003676"/>
    </source>
</evidence>
<dbReference type="InterPro" id="IPR036291">
    <property type="entry name" value="NAD(P)-bd_dom_sf"/>
</dbReference>
<dbReference type="InterPro" id="IPR002347">
    <property type="entry name" value="SDR_fam"/>
</dbReference>
<name>B6WU66_9BACT</name>
<evidence type="ECO:0000313" key="4">
    <source>
        <dbReference type="EMBL" id="EEB33483.1"/>
    </source>
</evidence>
<dbReference type="AlphaFoldDB" id="B6WU66"/>
<dbReference type="HOGENOM" id="CLU_010194_2_9_7"/>
<dbReference type="GO" id="GO:0016491">
    <property type="term" value="F:oxidoreductase activity"/>
    <property type="evidence" value="ECO:0007669"/>
    <property type="project" value="UniProtKB-KW"/>
</dbReference>
<dbReference type="RefSeq" id="WP_006006533.1">
    <property type="nucleotide sequence ID" value="NZ_DS996357.1"/>
</dbReference>
<evidence type="ECO:0000256" key="2">
    <source>
        <dbReference type="ARBA" id="ARBA00023002"/>
    </source>
</evidence>
<dbReference type="InterPro" id="IPR051911">
    <property type="entry name" value="SDR_oxidoreductase"/>
</dbReference>
<dbReference type="PANTHER" id="PTHR43976">
    <property type="entry name" value="SHORT CHAIN DEHYDROGENASE"/>
    <property type="match status" value="1"/>
</dbReference>
<comment type="caution">
    <text evidence="4">The sequence shown here is derived from an EMBL/GenBank/DDBJ whole genome shotgun (WGS) entry which is preliminary data.</text>
</comment>
<comment type="similarity">
    <text evidence="1 3">Belongs to the short-chain dehydrogenases/reductases (SDR) family.</text>
</comment>
<reference evidence="4 5" key="2">
    <citation type="submission" date="2008-10" db="EMBL/GenBank/DDBJ databases">
        <authorList>
            <person name="Fulton L."/>
            <person name="Clifton S."/>
            <person name="Fulton B."/>
            <person name="Xu J."/>
            <person name="Minx P."/>
            <person name="Pepin K.H."/>
            <person name="Johnson M."/>
            <person name="Bhonagiri V."/>
            <person name="Nash W.E."/>
            <person name="Mardis E.R."/>
            <person name="Wilson R.K."/>
        </authorList>
    </citation>
    <scope>NUCLEOTIDE SEQUENCE [LARGE SCALE GENOMIC DNA]</scope>
    <source>
        <strain evidence="4 5">ATCC 29098</strain>
    </source>
</reference>
<organism evidence="4 5">
    <name type="scientific">Desulfovibrio piger ATCC 29098</name>
    <dbReference type="NCBI Taxonomy" id="411464"/>
    <lineage>
        <taxon>Bacteria</taxon>
        <taxon>Pseudomonadati</taxon>
        <taxon>Thermodesulfobacteriota</taxon>
        <taxon>Desulfovibrionia</taxon>
        <taxon>Desulfovibrionales</taxon>
        <taxon>Desulfovibrionaceae</taxon>
        <taxon>Desulfovibrio</taxon>
    </lineage>
</organism>
<protein>
    <submittedName>
        <fullName evidence="4">Oxidoreductase, short chain dehydrogenase/reductase family protein</fullName>
    </submittedName>
</protein>
<dbReference type="SUPFAM" id="SSF51735">
    <property type="entry name" value="NAD(P)-binding Rossmann-fold domains"/>
    <property type="match status" value="1"/>
</dbReference>
<dbReference type="Proteomes" id="UP000003676">
    <property type="component" value="Unassembled WGS sequence"/>
</dbReference>
<dbReference type="OrthoDB" id="9803628at2"/>
<dbReference type="PRINTS" id="PR00081">
    <property type="entry name" value="GDHRDH"/>
</dbReference>
<evidence type="ECO:0000256" key="3">
    <source>
        <dbReference type="RuleBase" id="RU000363"/>
    </source>
</evidence>
<evidence type="ECO:0000256" key="1">
    <source>
        <dbReference type="ARBA" id="ARBA00006484"/>
    </source>
</evidence>
<keyword evidence="2" id="KW-0560">Oxidoreductase</keyword>
<reference evidence="4 5" key="1">
    <citation type="submission" date="2008-10" db="EMBL/GenBank/DDBJ databases">
        <title>Draft genome sequence of Desulvovibrio piger (ATCC 29098).</title>
        <authorList>
            <person name="Sudarsanam P."/>
            <person name="Ley R."/>
            <person name="Guruge J."/>
            <person name="Turnbaugh P.J."/>
            <person name="Mahowald M."/>
            <person name="Liep D."/>
            <person name="Gordon J."/>
        </authorList>
    </citation>
    <scope>NUCLEOTIDE SEQUENCE [LARGE SCALE GENOMIC DNA]</scope>
    <source>
        <strain evidence="4 5">ATCC 29098</strain>
    </source>
</reference>
<accession>B6WU66</accession>
<dbReference type="PANTHER" id="PTHR43976:SF16">
    <property type="entry name" value="SHORT-CHAIN DEHYDROGENASE_REDUCTASE FAMILY PROTEIN"/>
    <property type="match status" value="1"/>
</dbReference>
<dbReference type="PRINTS" id="PR00080">
    <property type="entry name" value="SDRFAMILY"/>
</dbReference>
<dbReference type="Pfam" id="PF00106">
    <property type="entry name" value="adh_short"/>
    <property type="match status" value="1"/>
</dbReference>
<sequence length="307" mass="34932">MNTDKIKIQTWFVTGASSGIGYEMCKQLLNRGYNVIAVARRIPSFHDDKALCLSVDVTNEDEIKKAFSEGISRFGSIDVLINNAGISSNLTFEEISNEEMRNVIEVNYWGAYNTMKIFLPYFREKKYGTIINNTSQSGISVRAFGAAYCSSKHALEGLTAVIWHEAQRFCRVMAIELGFFPGTEVLKNHSRKGTQIPEYKGIPLFYKKYDRNFTNNLTLAINSVIDTVEKDKLPRRLILGKDALIQISTEVDYILSDLKNSKERALACSIPNKEYVLSLFGINFFKQKTFPTYKLYTLFGINIKVRK</sequence>
<dbReference type="eggNOG" id="COG1028">
    <property type="taxonomic scope" value="Bacteria"/>
</dbReference>
<gene>
    <name evidence="4" type="ORF">DESPIG_01624</name>
</gene>